<dbReference type="InterPro" id="IPR000086">
    <property type="entry name" value="NUDIX_hydrolase_dom"/>
</dbReference>
<dbReference type="PRINTS" id="PR00502">
    <property type="entry name" value="NUDIXFAMILY"/>
</dbReference>
<evidence type="ECO:0000256" key="2">
    <source>
        <dbReference type="ARBA" id="ARBA00005582"/>
    </source>
</evidence>
<dbReference type="InterPro" id="IPR015797">
    <property type="entry name" value="NUDIX_hydrolase-like_dom_sf"/>
</dbReference>
<dbReference type="GO" id="GO:0016787">
    <property type="term" value="F:hydrolase activity"/>
    <property type="evidence" value="ECO:0007669"/>
    <property type="project" value="UniProtKB-KW"/>
</dbReference>
<evidence type="ECO:0000256" key="4">
    <source>
        <dbReference type="RuleBase" id="RU003476"/>
    </source>
</evidence>
<protein>
    <submittedName>
        <fullName evidence="7">Bifunctional GNAT family N-acetyltransferase/NUDIX hydrolase</fullName>
    </submittedName>
</protein>
<dbReference type="Pfam" id="PF00293">
    <property type="entry name" value="NUDIX"/>
    <property type="match status" value="1"/>
</dbReference>
<evidence type="ECO:0000256" key="3">
    <source>
        <dbReference type="ARBA" id="ARBA00022801"/>
    </source>
</evidence>
<dbReference type="Gene3D" id="3.90.79.10">
    <property type="entry name" value="Nucleoside Triphosphate Pyrophosphohydrolase"/>
    <property type="match status" value="1"/>
</dbReference>
<dbReference type="InterPro" id="IPR020476">
    <property type="entry name" value="Nudix_hydrolase"/>
</dbReference>
<dbReference type="PANTHER" id="PTHR43046">
    <property type="entry name" value="GDP-MANNOSE MANNOSYL HYDROLASE"/>
    <property type="match status" value="1"/>
</dbReference>
<dbReference type="Gene3D" id="3.40.630.30">
    <property type="match status" value="1"/>
</dbReference>
<dbReference type="PROSITE" id="PS51462">
    <property type="entry name" value="NUDIX"/>
    <property type="match status" value="1"/>
</dbReference>
<name>A0ABW1J9Q0_9ACTN</name>
<proteinExistence type="inferred from homology"/>
<dbReference type="SUPFAM" id="SSF55811">
    <property type="entry name" value="Nudix"/>
    <property type="match status" value="1"/>
</dbReference>
<feature type="domain" description="N-acetyltransferase" evidence="5">
    <location>
        <begin position="1"/>
        <end position="171"/>
    </location>
</feature>
<comment type="similarity">
    <text evidence="2 4">Belongs to the Nudix hydrolase family.</text>
</comment>
<sequence>MSADDLGALGTTEVQDAVAALLGTAVGEGAALGWVEPPEADDVRTLLTELGAAGRRGDADVVLAWDGGTLVGFGYWRRYARPTHRPQADLERVVVVASHRGRGLGRELVDRLVSSATDAGIETLTLDVRGDNASAIALYERAGFRRYGVLPDFVAFGDRRWDKVLMMRRLQDGPEAEPTSQPRSQSARTDHLVAWAVLQRADGWVLLGRRAGVTYGNGLWGLPGGHVEDHESMAEAAAREVAEEVGLVVAPSDLTPIGVTRYVDGAMRGTSFFFRARRWQGDPAAVSECSAVDWFDPERLPDDALPWLAATLGRHLSGDWLDDQP</sequence>
<dbReference type="EMBL" id="JBHSRD010000002">
    <property type="protein sequence ID" value="MFC6006001.1"/>
    <property type="molecule type" value="Genomic_DNA"/>
</dbReference>
<dbReference type="Pfam" id="PF00583">
    <property type="entry name" value="Acetyltransf_1"/>
    <property type="match status" value="1"/>
</dbReference>
<evidence type="ECO:0000313" key="8">
    <source>
        <dbReference type="Proteomes" id="UP001596189"/>
    </source>
</evidence>
<dbReference type="InterPro" id="IPR020084">
    <property type="entry name" value="NUDIX_hydrolase_CS"/>
</dbReference>
<comment type="caution">
    <text evidence="7">The sequence shown here is derived from an EMBL/GenBank/DDBJ whole genome shotgun (WGS) entry which is preliminary data.</text>
</comment>
<gene>
    <name evidence="7" type="ORF">ACFQDO_02560</name>
</gene>
<dbReference type="PROSITE" id="PS51186">
    <property type="entry name" value="GNAT"/>
    <property type="match status" value="1"/>
</dbReference>
<dbReference type="RefSeq" id="WP_345716868.1">
    <property type="nucleotide sequence ID" value="NZ_BAABFP010000005.1"/>
</dbReference>
<dbReference type="PROSITE" id="PS00893">
    <property type="entry name" value="NUDIX_BOX"/>
    <property type="match status" value="1"/>
</dbReference>
<dbReference type="InterPro" id="IPR000182">
    <property type="entry name" value="GNAT_dom"/>
</dbReference>
<evidence type="ECO:0000259" key="5">
    <source>
        <dbReference type="PROSITE" id="PS51186"/>
    </source>
</evidence>
<organism evidence="7 8">
    <name type="scientific">Angustibacter luteus</name>
    <dbReference type="NCBI Taxonomy" id="658456"/>
    <lineage>
        <taxon>Bacteria</taxon>
        <taxon>Bacillati</taxon>
        <taxon>Actinomycetota</taxon>
        <taxon>Actinomycetes</taxon>
        <taxon>Kineosporiales</taxon>
        <taxon>Kineosporiaceae</taxon>
    </lineage>
</organism>
<evidence type="ECO:0000259" key="6">
    <source>
        <dbReference type="PROSITE" id="PS51462"/>
    </source>
</evidence>
<dbReference type="SUPFAM" id="SSF55729">
    <property type="entry name" value="Acyl-CoA N-acyltransferases (Nat)"/>
    <property type="match status" value="1"/>
</dbReference>
<dbReference type="Proteomes" id="UP001596189">
    <property type="component" value="Unassembled WGS sequence"/>
</dbReference>
<dbReference type="PANTHER" id="PTHR43046:SF16">
    <property type="entry name" value="ADP-RIBOSE PYROPHOSPHATASE YJHB-RELATED"/>
    <property type="match status" value="1"/>
</dbReference>
<reference evidence="8" key="1">
    <citation type="journal article" date="2019" name="Int. J. Syst. Evol. Microbiol.">
        <title>The Global Catalogue of Microorganisms (GCM) 10K type strain sequencing project: providing services to taxonomists for standard genome sequencing and annotation.</title>
        <authorList>
            <consortium name="The Broad Institute Genomics Platform"/>
            <consortium name="The Broad Institute Genome Sequencing Center for Infectious Disease"/>
            <person name="Wu L."/>
            <person name="Ma J."/>
        </authorList>
    </citation>
    <scope>NUCLEOTIDE SEQUENCE [LARGE SCALE GENOMIC DNA]</scope>
    <source>
        <strain evidence="8">KACC 14249</strain>
    </source>
</reference>
<evidence type="ECO:0000256" key="1">
    <source>
        <dbReference type="ARBA" id="ARBA00001946"/>
    </source>
</evidence>
<keyword evidence="8" id="KW-1185">Reference proteome</keyword>
<keyword evidence="3 4" id="KW-0378">Hydrolase</keyword>
<comment type="cofactor">
    <cofactor evidence="1">
        <name>Mg(2+)</name>
        <dbReference type="ChEBI" id="CHEBI:18420"/>
    </cofactor>
</comment>
<evidence type="ECO:0000313" key="7">
    <source>
        <dbReference type="EMBL" id="MFC6006001.1"/>
    </source>
</evidence>
<dbReference type="InterPro" id="IPR016181">
    <property type="entry name" value="Acyl_CoA_acyltransferase"/>
</dbReference>
<accession>A0ABW1J9Q0</accession>
<dbReference type="CDD" id="cd04301">
    <property type="entry name" value="NAT_SF"/>
    <property type="match status" value="1"/>
</dbReference>
<feature type="domain" description="Nudix hydrolase" evidence="6">
    <location>
        <begin position="189"/>
        <end position="322"/>
    </location>
</feature>